<name>A0A8D9E731_9HEMI</name>
<dbReference type="InterPro" id="IPR012464">
    <property type="entry name" value="DUF1676"/>
</dbReference>
<feature type="transmembrane region" description="Helical" evidence="2">
    <location>
        <begin position="151"/>
        <end position="170"/>
    </location>
</feature>
<keyword evidence="2" id="KW-0812">Transmembrane</keyword>
<feature type="compositionally biased region" description="Basic residues" evidence="1">
    <location>
        <begin position="245"/>
        <end position="272"/>
    </location>
</feature>
<feature type="compositionally biased region" description="Polar residues" evidence="1">
    <location>
        <begin position="777"/>
        <end position="818"/>
    </location>
</feature>
<feature type="compositionally biased region" description="Polar residues" evidence="1">
    <location>
        <begin position="672"/>
        <end position="691"/>
    </location>
</feature>
<feature type="region of interest" description="Disordered" evidence="1">
    <location>
        <begin position="245"/>
        <end position="273"/>
    </location>
</feature>
<accession>A0A8D9E731</accession>
<dbReference type="Pfam" id="PF07898">
    <property type="entry name" value="DUF1676"/>
    <property type="match status" value="1"/>
</dbReference>
<evidence type="ECO:0000256" key="2">
    <source>
        <dbReference type="SAM" id="Phobius"/>
    </source>
</evidence>
<dbReference type="AlphaFoldDB" id="A0A8D9E731"/>
<feature type="region of interest" description="Disordered" evidence="1">
    <location>
        <begin position="719"/>
        <end position="820"/>
    </location>
</feature>
<keyword evidence="2" id="KW-0472">Membrane</keyword>
<dbReference type="EMBL" id="HBUF01439792">
    <property type="protein sequence ID" value="CAG6742827.1"/>
    <property type="molecule type" value="Transcribed_RNA"/>
</dbReference>
<sequence length="873" mass="96700">MITLYSGRDQSLFLRDVQYLMLSLLKQNIASCVCDLILGLIKNNNLTNLVTNKSDINYIGDYNFTFNGLNDTDDKPREDVNAFYKSSEVNNLTSLLNITSDVFRSHSLIVKINEEVNLKISASNDTGNELDNGDFEADILLEKHIKESGRGAQIGFLPIMYILGVITTMLKVLTFLTLKGLTIGTILLTVAYTYSIKYKHHGHGHIHGHGHGYYSSPTIIKTASHSFPHRHISHGPKYHSHYSALPHHHHHHPHHHHHKKYHWTPPPHHHHHEHPEEIEIIKNIHVHSPKKHHKHIAPETHSIEYVKEDPVIVKESPIIEYPHKHHHHSELHSVKKRYPHSSPIIEYVNPKSPKKSQRPKAFEHSGIQSLYDIQKDYSKYAGQQQEEYSSRDPYKQNDFSPVNHEKDYPSPHSYGSGVGSYAGDLSGSAGDYGGHGGYGSHSASYSSNSAPHGGNAESYSAPYSSNTASYSSNVAPYSGNSAPYSSNTASYSSNSAPYSSNAAPYSSNVAPYSSNAASYSSNSPPYVSNGESYPATYPGNPSSYAGNAESYASNSVGYSGNSPSYSSNSAGYASNPENPAVSYNSGSMESSLGTNSAGPPQSEVKNEYTSAYFTNHKDYMSDGSSEEYSGPSLPNQYEFRKPHSVEGEGSFSSQYQNNYPSGEEQNEYPVGSSFNTDSSYENANSFDQSPNEAKYPYSDSSKYTPLAQAETNYKKPFVVNVPSLPEDDNFVENESDNKVTSSPESYPEVMESPEFESLKTKNYESSMSSPFGEDGSYNDQQSETFSTSNQNNFDSNNEGTNNFDSVAKNENTASTNGQSDDKIMQELEFEPAWAYILFNNQNNLQNSTSAPGSNDRIDHGIMDTSHQMPVIKC</sequence>
<feature type="compositionally biased region" description="Polar residues" evidence="1">
    <location>
        <begin position="650"/>
        <end position="660"/>
    </location>
</feature>
<evidence type="ECO:0000256" key="1">
    <source>
        <dbReference type="SAM" id="MobiDB-lite"/>
    </source>
</evidence>
<dbReference type="EMBL" id="HBUF01439793">
    <property type="protein sequence ID" value="CAG6742828.1"/>
    <property type="molecule type" value="Transcribed_RNA"/>
</dbReference>
<organism evidence="3">
    <name type="scientific">Cacopsylla melanoneura</name>
    <dbReference type="NCBI Taxonomy" id="428564"/>
    <lineage>
        <taxon>Eukaryota</taxon>
        <taxon>Metazoa</taxon>
        <taxon>Ecdysozoa</taxon>
        <taxon>Arthropoda</taxon>
        <taxon>Hexapoda</taxon>
        <taxon>Insecta</taxon>
        <taxon>Pterygota</taxon>
        <taxon>Neoptera</taxon>
        <taxon>Paraneoptera</taxon>
        <taxon>Hemiptera</taxon>
        <taxon>Sternorrhyncha</taxon>
        <taxon>Psylloidea</taxon>
        <taxon>Psyllidae</taxon>
        <taxon>Psyllinae</taxon>
        <taxon>Cacopsylla</taxon>
    </lineage>
</organism>
<feature type="region of interest" description="Disordered" evidence="1">
    <location>
        <begin position="621"/>
        <end position="700"/>
    </location>
</feature>
<reference evidence="3" key="1">
    <citation type="submission" date="2021-05" db="EMBL/GenBank/DDBJ databases">
        <authorList>
            <person name="Alioto T."/>
            <person name="Alioto T."/>
            <person name="Gomez Garrido J."/>
        </authorList>
    </citation>
    <scope>NUCLEOTIDE SEQUENCE</scope>
</reference>
<evidence type="ECO:0000313" key="3">
    <source>
        <dbReference type="EMBL" id="CAG6742827.1"/>
    </source>
</evidence>
<feature type="compositionally biased region" description="Basic residues" evidence="1">
    <location>
        <begin position="324"/>
        <end position="339"/>
    </location>
</feature>
<feature type="compositionally biased region" description="Polar residues" evidence="1">
    <location>
        <begin position="622"/>
        <end position="635"/>
    </location>
</feature>
<feature type="compositionally biased region" description="Low complexity" evidence="1">
    <location>
        <begin position="441"/>
        <end position="453"/>
    </location>
</feature>
<feature type="region of interest" description="Disordered" evidence="1">
    <location>
        <begin position="324"/>
        <end position="365"/>
    </location>
</feature>
<feature type="region of interest" description="Disordered" evidence="1">
    <location>
        <begin position="581"/>
        <end position="603"/>
    </location>
</feature>
<feature type="region of interest" description="Disordered" evidence="1">
    <location>
        <begin position="381"/>
        <end position="415"/>
    </location>
</feature>
<protein>
    <submittedName>
        <fullName evidence="3">Uncharacterized protein</fullName>
    </submittedName>
</protein>
<proteinExistence type="predicted"/>
<keyword evidence="2" id="KW-1133">Transmembrane helix</keyword>
<feature type="region of interest" description="Disordered" evidence="1">
    <location>
        <begin position="441"/>
        <end position="464"/>
    </location>
</feature>
<feature type="compositionally biased region" description="Acidic residues" evidence="1">
    <location>
        <begin position="725"/>
        <end position="734"/>
    </location>
</feature>
<feature type="compositionally biased region" description="Polar residues" evidence="1">
    <location>
        <begin position="581"/>
        <end position="599"/>
    </location>
</feature>